<reference evidence="2 3" key="1">
    <citation type="submission" date="2015-03" db="EMBL/GenBank/DDBJ databases">
        <title>Comparative genomics of Pseudomonas insights into diversity of traits involved in vanlence and defense.</title>
        <authorList>
            <person name="Qin Y."/>
        </authorList>
    </citation>
    <scope>NUCLEOTIDE SEQUENCE [LARGE SCALE GENOMIC DNA]</scope>
    <source>
        <strain evidence="2 3">H24</strain>
    </source>
</reference>
<dbReference type="EMBL" id="LACH01000093">
    <property type="protein sequence ID" value="KJZ59512.1"/>
    <property type="molecule type" value="Genomic_DNA"/>
</dbReference>
<feature type="transmembrane region" description="Helical" evidence="1">
    <location>
        <begin position="15"/>
        <end position="39"/>
    </location>
</feature>
<feature type="transmembrane region" description="Helical" evidence="1">
    <location>
        <begin position="51"/>
        <end position="69"/>
    </location>
</feature>
<gene>
    <name evidence="2" type="ORF">VD17_30210</name>
</gene>
<dbReference type="AlphaFoldDB" id="A0A0F4UUR9"/>
<organism evidence="2 3">
    <name type="scientific">Pseudomonas fluorescens</name>
    <dbReference type="NCBI Taxonomy" id="294"/>
    <lineage>
        <taxon>Bacteria</taxon>
        <taxon>Pseudomonadati</taxon>
        <taxon>Pseudomonadota</taxon>
        <taxon>Gammaproteobacteria</taxon>
        <taxon>Pseudomonadales</taxon>
        <taxon>Pseudomonadaceae</taxon>
        <taxon>Pseudomonas</taxon>
    </lineage>
</organism>
<keyword evidence="1" id="KW-0812">Transmembrane</keyword>
<evidence type="ECO:0000313" key="3">
    <source>
        <dbReference type="Proteomes" id="UP000033400"/>
    </source>
</evidence>
<dbReference type="Proteomes" id="UP000033400">
    <property type="component" value="Unassembled WGS sequence"/>
</dbReference>
<dbReference type="PATRIC" id="fig|294.133.peg.6452"/>
<keyword evidence="1" id="KW-1133">Transmembrane helix</keyword>
<dbReference type="RefSeq" id="WP_046057030.1">
    <property type="nucleotide sequence ID" value="NZ_LACH01000093.1"/>
</dbReference>
<name>A0A0F4UUR9_PSEFL</name>
<protein>
    <submittedName>
        <fullName evidence="2">Uncharacterized protein</fullName>
    </submittedName>
</protein>
<dbReference type="OrthoDB" id="6893604at2"/>
<evidence type="ECO:0000256" key="1">
    <source>
        <dbReference type="SAM" id="Phobius"/>
    </source>
</evidence>
<sequence length="128" mass="14509">MLDLKFPEQMIVRTLWALWSLFFGGAILWLLVGSVAYWVKHGWLPPDASGWVQGLGSILAIAIAIAIPWNQKRHEALIKAEEIKSVELARSEQLLCLCKEVIRTIELLNPGNLDGYVDLSSYQKKRLH</sequence>
<accession>A0A0F4UUR9</accession>
<comment type="caution">
    <text evidence="2">The sequence shown here is derived from an EMBL/GenBank/DDBJ whole genome shotgun (WGS) entry which is preliminary data.</text>
</comment>
<keyword evidence="1" id="KW-0472">Membrane</keyword>
<evidence type="ECO:0000313" key="2">
    <source>
        <dbReference type="EMBL" id="KJZ59512.1"/>
    </source>
</evidence>
<proteinExistence type="predicted"/>